<dbReference type="GO" id="GO:0006310">
    <property type="term" value="P:DNA recombination"/>
    <property type="evidence" value="ECO:0007669"/>
    <property type="project" value="UniProtKB-KW"/>
</dbReference>
<organism evidence="4">
    <name type="scientific">marine metagenome</name>
    <dbReference type="NCBI Taxonomy" id="408172"/>
    <lineage>
        <taxon>unclassified sequences</taxon>
        <taxon>metagenomes</taxon>
        <taxon>ecological metagenomes</taxon>
    </lineage>
</organism>
<dbReference type="Pfam" id="PF00589">
    <property type="entry name" value="Phage_integrase"/>
    <property type="match status" value="1"/>
</dbReference>
<keyword evidence="2" id="KW-0233">DNA recombination</keyword>
<gene>
    <name evidence="4" type="ORF">METZ01_LOCUS377681</name>
</gene>
<reference evidence="4" key="1">
    <citation type="submission" date="2018-05" db="EMBL/GenBank/DDBJ databases">
        <authorList>
            <person name="Lanie J.A."/>
            <person name="Ng W.-L."/>
            <person name="Kazmierczak K.M."/>
            <person name="Andrzejewski T.M."/>
            <person name="Davidsen T.M."/>
            <person name="Wayne K.J."/>
            <person name="Tettelin H."/>
            <person name="Glass J.I."/>
            <person name="Rusch D."/>
            <person name="Podicherti R."/>
            <person name="Tsui H.-C.T."/>
            <person name="Winkler M.E."/>
        </authorList>
    </citation>
    <scope>NUCLEOTIDE SEQUENCE</scope>
</reference>
<dbReference type="GO" id="GO:0003677">
    <property type="term" value="F:DNA binding"/>
    <property type="evidence" value="ECO:0007669"/>
    <property type="project" value="UniProtKB-KW"/>
</dbReference>
<dbReference type="AlphaFoldDB" id="A0A382TT80"/>
<dbReference type="Gene3D" id="1.10.443.10">
    <property type="entry name" value="Intergrase catalytic core"/>
    <property type="match status" value="1"/>
</dbReference>
<sequence>DGRDYRTAIISLPKNRKKMKQYRDFNLHQLLDMDVPEEDRMSVANQTKLISRMTSLWNFVIDEYPEYVTNNVFKKSSVTVTSRKAKDKRESFTDDDIKTIFHHKNFLPAVFDGHDNQKIKYPYLFVPILASLMGARLEEICQMRVKDIMRVDGIWVYRIREEGKYGEEETKVKNPYSERDIPLHPELIDTLKFVQYVKHIKKLGHERVFWELPKRGTVFSKNVGKFFNEKYLVKIGIKKRGKSFHSFRHSVETHLTNANVNGRYIDFLQGHSQKGMGGNVYMKGINADVLLKECVEKIQ</sequence>
<dbReference type="SUPFAM" id="SSF56349">
    <property type="entry name" value="DNA breaking-rejoining enzymes"/>
    <property type="match status" value="1"/>
</dbReference>
<dbReference type="InterPro" id="IPR011010">
    <property type="entry name" value="DNA_brk_join_enz"/>
</dbReference>
<dbReference type="PANTHER" id="PTHR30349">
    <property type="entry name" value="PHAGE INTEGRASE-RELATED"/>
    <property type="match status" value="1"/>
</dbReference>
<dbReference type="CDD" id="cd01184">
    <property type="entry name" value="INT_C_like_1"/>
    <property type="match status" value="1"/>
</dbReference>
<evidence type="ECO:0000313" key="4">
    <source>
        <dbReference type="EMBL" id="SVD24827.1"/>
    </source>
</evidence>
<evidence type="ECO:0000259" key="3">
    <source>
        <dbReference type="PROSITE" id="PS51898"/>
    </source>
</evidence>
<accession>A0A382TT80</accession>
<dbReference type="InterPro" id="IPR002104">
    <property type="entry name" value="Integrase_catalytic"/>
</dbReference>
<feature type="non-terminal residue" evidence="4">
    <location>
        <position position="299"/>
    </location>
</feature>
<protein>
    <recommendedName>
        <fullName evidence="3">Tyr recombinase domain-containing protein</fullName>
    </recommendedName>
</protein>
<feature type="non-terminal residue" evidence="4">
    <location>
        <position position="1"/>
    </location>
</feature>
<dbReference type="PANTHER" id="PTHR30349:SF41">
    <property type="entry name" value="INTEGRASE_RECOMBINASE PROTEIN MJ0367-RELATED"/>
    <property type="match status" value="1"/>
</dbReference>
<feature type="domain" description="Tyr recombinase" evidence="3">
    <location>
        <begin position="87"/>
        <end position="296"/>
    </location>
</feature>
<dbReference type="InterPro" id="IPR050090">
    <property type="entry name" value="Tyrosine_recombinase_XerCD"/>
</dbReference>
<dbReference type="GO" id="GO:0015074">
    <property type="term" value="P:DNA integration"/>
    <property type="evidence" value="ECO:0007669"/>
    <property type="project" value="InterPro"/>
</dbReference>
<proteinExistence type="predicted"/>
<dbReference type="EMBL" id="UINC01138711">
    <property type="protein sequence ID" value="SVD24827.1"/>
    <property type="molecule type" value="Genomic_DNA"/>
</dbReference>
<dbReference type="InterPro" id="IPR013762">
    <property type="entry name" value="Integrase-like_cat_sf"/>
</dbReference>
<keyword evidence="1" id="KW-0238">DNA-binding</keyword>
<dbReference type="PROSITE" id="PS51898">
    <property type="entry name" value="TYR_RECOMBINASE"/>
    <property type="match status" value="1"/>
</dbReference>
<evidence type="ECO:0000256" key="2">
    <source>
        <dbReference type="ARBA" id="ARBA00023172"/>
    </source>
</evidence>
<evidence type="ECO:0000256" key="1">
    <source>
        <dbReference type="ARBA" id="ARBA00023125"/>
    </source>
</evidence>
<name>A0A382TT80_9ZZZZ</name>